<evidence type="ECO:0000313" key="2">
    <source>
        <dbReference type="EMBL" id="CZR62518.1"/>
    </source>
</evidence>
<dbReference type="EMBL" id="FJOG01000021">
    <property type="protein sequence ID" value="CZR62518.1"/>
    <property type="molecule type" value="Genomic_DNA"/>
</dbReference>
<dbReference type="OrthoDB" id="10592447at2759"/>
<dbReference type="Proteomes" id="UP000184330">
    <property type="component" value="Unassembled WGS sequence"/>
</dbReference>
<organism evidence="2 3">
    <name type="scientific">Phialocephala subalpina</name>
    <dbReference type="NCBI Taxonomy" id="576137"/>
    <lineage>
        <taxon>Eukaryota</taxon>
        <taxon>Fungi</taxon>
        <taxon>Dikarya</taxon>
        <taxon>Ascomycota</taxon>
        <taxon>Pezizomycotina</taxon>
        <taxon>Leotiomycetes</taxon>
        <taxon>Helotiales</taxon>
        <taxon>Mollisiaceae</taxon>
        <taxon>Phialocephala</taxon>
        <taxon>Phialocephala fortinii species complex</taxon>
    </lineage>
</organism>
<feature type="compositionally biased region" description="Polar residues" evidence="1">
    <location>
        <begin position="43"/>
        <end position="63"/>
    </location>
</feature>
<sequence>MAAKQSAAVEGACTVLPRSRAMATQLPDYPSSSRRSITDTEIFGNTSTKPRSIYTNEKSTGSLFSDPRPAFDRTPSLSISAHTDAPRPSNPSEDTTREALSVHIKDVDHGANSSLHDETGDPRYAQTLDIDNEGTEDTERRHGSVLLQCWVYETEDSRLTFAEKLEKFNWETSRLEKL</sequence>
<name>A0A1L7XBW8_9HELO</name>
<evidence type="ECO:0000313" key="3">
    <source>
        <dbReference type="Proteomes" id="UP000184330"/>
    </source>
</evidence>
<reference evidence="2 3" key="1">
    <citation type="submission" date="2016-03" db="EMBL/GenBank/DDBJ databases">
        <authorList>
            <person name="Ploux O."/>
        </authorList>
    </citation>
    <scope>NUCLEOTIDE SEQUENCE [LARGE SCALE GENOMIC DNA]</scope>
    <source>
        <strain evidence="2 3">UAMH 11012</strain>
    </source>
</reference>
<dbReference type="AlphaFoldDB" id="A0A1L7XBW8"/>
<gene>
    <name evidence="2" type="ORF">PAC_12415</name>
</gene>
<feature type="compositionally biased region" description="Basic and acidic residues" evidence="1">
    <location>
        <begin position="103"/>
        <end position="121"/>
    </location>
</feature>
<feature type="region of interest" description="Disordered" evidence="1">
    <location>
        <begin position="1"/>
        <end position="124"/>
    </location>
</feature>
<accession>A0A1L7XBW8</accession>
<protein>
    <submittedName>
        <fullName evidence="2">Uncharacterized protein</fullName>
    </submittedName>
</protein>
<evidence type="ECO:0000256" key="1">
    <source>
        <dbReference type="SAM" id="MobiDB-lite"/>
    </source>
</evidence>
<proteinExistence type="predicted"/>
<keyword evidence="3" id="KW-1185">Reference proteome</keyword>